<organism evidence="17 18">
    <name type="scientific">Spectribacter acetivorans</name>
    <dbReference type="NCBI Taxonomy" id="3075603"/>
    <lineage>
        <taxon>Bacteria</taxon>
        <taxon>Pseudomonadati</taxon>
        <taxon>Pseudomonadota</taxon>
        <taxon>Gammaproteobacteria</taxon>
        <taxon>Salinisphaerales</taxon>
        <taxon>Salinisphaeraceae</taxon>
        <taxon>Spectribacter</taxon>
    </lineage>
</organism>
<evidence type="ECO:0000256" key="2">
    <source>
        <dbReference type="ARBA" id="ARBA00004117"/>
    </source>
</evidence>
<evidence type="ECO:0000259" key="15">
    <source>
        <dbReference type="Pfam" id="PF01514"/>
    </source>
</evidence>
<feature type="transmembrane region" description="Helical" evidence="14">
    <location>
        <begin position="21"/>
        <end position="41"/>
    </location>
</feature>
<evidence type="ECO:0000256" key="7">
    <source>
        <dbReference type="ARBA" id="ARBA00022692"/>
    </source>
</evidence>
<feature type="domain" description="Flagellar M-ring N-terminal" evidence="15">
    <location>
        <begin position="42"/>
        <end position="216"/>
    </location>
</feature>
<evidence type="ECO:0000256" key="13">
    <source>
        <dbReference type="SAM" id="MobiDB-lite"/>
    </source>
</evidence>
<dbReference type="NCBIfam" id="TIGR00206">
    <property type="entry name" value="fliF"/>
    <property type="match status" value="1"/>
</dbReference>
<keyword evidence="9 14" id="KW-0472">Membrane</keyword>
<protein>
    <recommendedName>
        <fullName evidence="5 12">Flagellar M-ring protein</fullName>
    </recommendedName>
</protein>
<dbReference type="Gene3D" id="3.30.300.30">
    <property type="match status" value="1"/>
</dbReference>
<feature type="domain" description="Flagellar M-ring C-terminal" evidence="16">
    <location>
        <begin position="249"/>
        <end position="413"/>
    </location>
</feature>
<accession>A0ABU3B8A1</accession>
<comment type="subcellular location">
    <subcellularLocation>
        <location evidence="2 12">Bacterial flagellum basal body</location>
    </subcellularLocation>
    <subcellularLocation>
        <location evidence="3">Cell membrane</location>
        <topology evidence="3">Multi-pass membrane protein</topology>
    </subcellularLocation>
</comment>
<keyword evidence="10 12" id="KW-0975">Bacterial flagellum</keyword>
<dbReference type="Pfam" id="PF08345">
    <property type="entry name" value="YscJ_FliF_C"/>
    <property type="match status" value="1"/>
</dbReference>
<evidence type="ECO:0000259" key="16">
    <source>
        <dbReference type="Pfam" id="PF08345"/>
    </source>
</evidence>
<feature type="transmembrane region" description="Helical" evidence="14">
    <location>
        <begin position="439"/>
        <end position="457"/>
    </location>
</feature>
<evidence type="ECO:0000256" key="10">
    <source>
        <dbReference type="ARBA" id="ARBA00023143"/>
    </source>
</evidence>
<evidence type="ECO:0000256" key="1">
    <source>
        <dbReference type="ARBA" id="ARBA00003820"/>
    </source>
</evidence>
<dbReference type="PANTHER" id="PTHR30046">
    <property type="entry name" value="FLAGELLAR M-RING PROTEIN"/>
    <property type="match status" value="1"/>
</dbReference>
<evidence type="ECO:0000256" key="3">
    <source>
        <dbReference type="ARBA" id="ARBA00004651"/>
    </source>
</evidence>
<comment type="function">
    <text evidence="1 12">The M ring may be actively involved in energy transduction.</text>
</comment>
<keyword evidence="18" id="KW-1185">Reference proteome</keyword>
<feature type="region of interest" description="Disordered" evidence="13">
    <location>
        <begin position="292"/>
        <end position="344"/>
    </location>
</feature>
<evidence type="ECO:0000313" key="17">
    <source>
        <dbReference type="EMBL" id="MDT0618245.1"/>
    </source>
</evidence>
<dbReference type="Proteomes" id="UP001259982">
    <property type="component" value="Unassembled WGS sequence"/>
</dbReference>
<keyword evidence="8 14" id="KW-1133">Transmembrane helix</keyword>
<keyword evidence="6" id="KW-1003">Cell membrane</keyword>
<dbReference type="PIRSF" id="PIRSF004862">
    <property type="entry name" value="FliF"/>
    <property type="match status" value="1"/>
</dbReference>
<sequence length="532" mass="56824">MADLKHYTLQDVAAQPAVRQTLLLAGLAAAVAVGLFIFFWAQKPAFVTLYGGLGSEDVAAVTQSLDTAGISHRLSAAGTVSVPAGELHTARLKLAEQGLPSGSGSGFEMMAESQGFGVSQFMENARYQHALETELVRTISAMQPVNSARIHLATPKRTAFAREREAASASVFLDLHPGRSLTDNQIAAIANLVASGVTDMAADDVTVVDQRGRLLNGGKRDSRVAMSATQFDYLRRVEDSYADRVESLLTPVTGAGRVRAEVAVDMDFSVTERTSENFEPKPEAIRSEQILENSDNGGTNGIAGGIPGATSNQPPESGAEGREAAGTQSVRRESTRNFELDRTISHTRNASGDIQRLSVAVLVDNVPRTNAQGVTESVPLTDAEITRLESLVRDAVGFNAERGDTVSVMNAAFVSPEISDVPAAPIWQSPALRDWGRQIMGGLLVLILLFAVLRPVLRQILSQPNFNAMRNVTPVEDELGNDRLTLSGPRAAAAAAVSDGPYEQQLMLARQAVSNDAKRVAQVVQTWVKQDG</sequence>
<proteinExistence type="inferred from homology"/>
<evidence type="ECO:0000256" key="4">
    <source>
        <dbReference type="ARBA" id="ARBA00007971"/>
    </source>
</evidence>
<dbReference type="PRINTS" id="PR01009">
    <property type="entry name" value="FLGMRINGFLIF"/>
</dbReference>
<evidence type="ECO:0000313" key="18">
    <source>
        <dbReference type="Proteomes" id="UP001259982"/>
    </source>
</evidence>
<dbReference type="InterPro" id="IPR006182">
    <property type="entry name" value="FliF_N_dom"/>
</dbReference>
<dbReference type="InterPro" id="IPR045851">
    <property type="entry name" value="AMP-bd_C_sf"/>
</dbReference>
<keyword evidence="17" id="KW-0969">Cilium</keyword>
<evidence type="ECO:0000256" key="12">
    <source>
        <dbReference type="PIRNR" id="PIRNR004862"/>
    </source>
</evidence>
<dbReference type="InterPro" id="IPR000067">
    <property type="entry name" value="FlgMring_FliF"/>
</dbReference>
<dbReference type="PANTHER" id="PTHR30046:SF0">
    <property type="entry name" value="FLAGELLAR M-RING PROTEIN"/>
    <property type="match status" value="1"/>
</dbReference>
<dbReference type="InterPro" id="IPR043427">
    <property type="entry name" value="YscJ/FliF"/>
</dbReference>
<evidence type="ECO:0000256" key="9">
    <source>
        <dbReference type="ARBA" id="ARBA00023136"/>
    </source>
</evidence>
<gene>
    <name evidence="17" type="primary">fliF</name>
    <name evidence="17" type="ORF">RM531_07140</name>
</gene>
<dbReference type="EMBL" id="JAVRHY010000005">
    <property type="protein sequence ID" value="MDT0618245.1"/>
    <property type="molecule type" value="Genomic_DNA"/>
</dbReference>
<evidence type="ECO:0000256" key="11">
    <source>
        <dbReference type="ARBA" id="ARBA00025936"/>
    </source>
</evidence>
<evidence type="ECO:0000256" key="5">
    <source>
        <dbReference type="ARBA" id="ARBA00017949"/>
    </source>
</evidence>
<feature type="compositionally biased region" description="Basic and acidic residues" evidence="13">
    <location>
        <begin position="330"/>
        <end position="344"/>
    </location>
</feature>
<reference evidence="17 18" key="1">
    <citation type="submission" date="2023-09" db="EMBL/GenBank/DDBJ databases">
        <authorList>
            <person name="Rey-Velasco X."/>
        </authorList>
    </citation>
    <scope>NUCLEOTIDE SEQUENCE [LARGE SCALE GENOMIC DNA]</scope>
    <source>
        <strain evidence="17 18">P385</strain>
    </source>
</reference>
<dbReference type="RefSeq" id="WP_311651083.1">
    <property type="nucleotide sequence ID" value="NZ_JAVRHY010000005.1"/>
</dbReference>
<keyword evidence="17" id="KW-0282">Flagellum</keyword>
<evidence type="ECO:0000256" key="6">
    <source>
        <dbReference type="ARBA" id="ARBA00022475"/>
    </source>
</evidence>
<keyword evidence="17" id="KW-0966">Cell projection</keyword>
<evidence type="ECO:0000256" key="14">
    <source>
        <dbReference type="SAM" id="Phobius"/>
    </source>
</evidence>
<evidence type="ECO:0000256" key="8">
    <source>
        <dbReference type="ARBA" id="ARBA00022989"/>
    </source>
</evidence>
<comment type="similarity">
    <text evidence="4 12">Belongs to the FliF family.</text>
</comment>
<keyword evidence="7 14" id="KW-0812">Transmembrane</keyword>
<name>A0ABU3B8A1_9GAMM</name>
<comment type="caution">
    <text evidence="17">The sequence shown here is derived from an EMBL/GenBank/DDBJ whole genome shotgun (WGS) entry which is preliminary data.</text>
</comment>
<dbReference type="InterPro" id="IPR013556">
    <property type="entry name" value="Flag_M-ring_C"/>
</dbReference>
<feature type="compositionally biased region" description="Gly residues" evidence="13">
    <location>
        <begin position="298"/>
        <end position="307"/>
    </location>
</feature>
<dbReference type="Pfam" id="PF01514">
    <property type="entry name" value="YscJ_FliF"/>
    <property type="match status" value="1"/>
</dbReference>
<comment type="subunit">
    <text evidence="11">The basal body constitutes a major portion of the flagellar organelle and consists of four rings (L,P,S, and M) mounted on a central rod. The M ring is integral to the inner membrane of the cell and may be connected to the flagellar rod via the S ring. The S (supramembrane ring) lies just distal to the M ring. The L and P rings lie in the outer membrane and the periplasmic space, respectively.</text>
</comment>